<organism evidence="4 5">
    <name type="scientific">Seminavis robusta</name>
    <dbReference type="NCBI Taxonomy" id="568900"/>
    <lineage>
        <taxon>Eukaryota</taxon>
        <taxon>Sar</taxon>
        <taxon>Stramenopiles</taxon>
        <taxon>Ochrophyta</taxon>
        <taxon>Bacillariophyta</taxon>
        <taxon>Bacillariophyceae</taxon>
        <taxon>Bacillariophycidae</taxon>
        <taxon>Naviculales</taxon>
        <taxon>Naviculaceae</taxon>
        <taxon>Seminavis</taxon>
    </lineage>
</organism>
<keyword evidence="2" id="KW-0812">Transmembrane</keyword>
<evidence type="ECO:0000256" key="2">
    <source>
        <dbReference type="SAM" id="Phobius"/>
    </source>
</evidence>
<accession>A0A9N8HBW6</accession>
<dbReference type="GO" id="GO:0016757">
    <property type="term" value="F:glycosyltransferase activity"/>
    <property type="evidence" value="ECO:0007669"/>
    <property type="project" value="InterPro"/>
</dbReference>
<evidence type="ECO:0000259" key="3">
    <source>
        <dbReference type="Pfam" id="PF03016"/>
    </source>
</evidence>
<keyword evidence="5" id="KW-1185">Reference proteome</keyword>
<sequence length="561" mass="62764">MVKRQTLRSTKAQDGGRKNPCGVHSLGVVVWMAVATFVCISLLKESASVSGSVSRVNRSVDLEFLTFSATSLVATSASATDTQPPQAVVRVDPKPFRFYVYEQFADNEWSPRNLSDCILRKNPKTGNCDWALTTCVDDGTAGSRYASRRKNFNGDVLLADLFLRYPIGEGSAPAVTSFATRTQDPQQADAFIVAYAHDGHCNCHSVDSKCPKTPQMAQEIDEVFKTLHHYNTNHNKNRHLFLSSKDSPFSHIKIRDVPMRTTLGDLRKRSCLATSNSSGGNHLCPDIVIPYLNTHPFYQPHAIQTRPKEWWTTRTRTIAVAAIFGRVWDPSFRNYVLDNIEPVIRRHSGDSTIGGLPVQIGSLQGKERNIDKEQATFELYQNSIFCLILPGDGPAQKRFFDVIMSGCIPVVFVSQRRQNLDPSVAKAYPSWWSGMDNSIPARQSIRTSYPFPKGFFLDQPSLGIDYSSFVVQITHDTTPGRSCDFSCGHKVNATCQLDCLVPELERIMDTPEELVRLRRNLQEAAVLLNYGMEDHAFETFDAFAVLLAQLGHILERLPPMH</sequence>
<evidence type="ECO:0000313" key="4">
    <source>
        <dbReference type="EMBL" id="CAB9504478.1"/>
    </source>
</evidence>
<reference evidence="4" key="1">
    <citation type="submission" date="2020-06" db="EMBL/GenBank/DDBJ databases">
        <authorList>
            <consortium name="Plant Systems Biology data submission"/>
        </authorList>
    </citation>
    <scope>NUCLEOTIDE SEQUENCE</scope>
    <source>
        <strain evidence="4">D6</strain>
    </source>
</reference>
<feature type="domain" description="Exostosin GT47" evidence="3">
    <location>
        <begin position="180"/>
        <end position="412"/>
    </location>
</feature>
<dbReference type="InterPro" id="IPR004263">
    <property type="entry name" value="Exostosin"/>
</dbReference>
<dbReference type="AlphaFoldDB" id="A0A9N8HBW6"/>
<feature type="transmembrane region" description="Helical" evidence="2">
    <location>
        <begin position="21"/>
        <end position="43"/>
    </location>
</feature>
<evidence type="ECO:0000256" key="1">
    <source>
        <dbReference type="ARBA" id="ARBA00010271"/>
    </source>
</evidence>
<dbReference type="OrthoDB" id="1924787at2759"/>
<evidence type="ECO:0000313" key="5">
    <source>
        <dbReference type="Proteomes" id="UP001153069"/>
    </source>
</evidence>
<keyword evidence="2" id="KW-0472">Membrane</keyword>
<dbReference type="InterPro" id="IPR040911">
    <property type="entry name" value="Exostosin_GT47"/>
</dbReference>
<dbReference type="PANTHER" id="PTHR11062">
    <property type="entry name" value="EXOSTOSIN HEPARAN SULFATE GLYCOSYLTRANSFERASE -RELATED"/>
    <property type="match status" value="1"/>
</dbReference>
<gene>
    <name evidence="4" type="ORF">SEMRO_198_G084140.1</name>
</gene>
<keyword evidence="2" id="KW-1133">Transmembrane helix</keyword>
<dbReference type="Pfam" id="PF03016">
    <property type="entry name" value="Exostosin_GT47"/>
    <property type="match status" value="1"/>
</dbReference>
<dbReference type="Proteomes" id="UP001153069">
    <property type="component" value="Unassembled WGS sequence"/>
</dbReference>
<proteinExistence type="inferred from homology"/>
<comment type="caution">
    <text evidence="4">The sequence shown here is derived from an EMBL/GenBank/DDBJ whole genome shotgun (WGS) entry which is preliminary data.</text>
</comment>
<name>A0A9N8HBW6_9STRA</name>
<comment type="similarity">
    <text evidence="1">Belongs to the glycosyltransferase 47 family.</text>
</comment>
<protein>
    <recommendedName>
        <fullName evidence="3">Exostosin GT47 domain-containing protein</fullName>
    </recommendedName>
</protein>
<dbReference type="EMBL" id="CAICTM010000197">
    <property type="protein sequence ID" value="CAB9504478.1"/>
    <property type="molecule type" value="Genomic_DNA"/>
</dbReference>